<dbReference type="InterPro" id="IPR018484">
    <property type="entry name" value="FGGY_N"/>
</dbReference>
<dbReference type="Pfam" id="PF00370">
    <property type="entry name" value="FGGY_N"/>
    <property type="match status" value="1"/>
</dbReference>
<dbReference type="AlphaFoldDB" id="A0A2L2BPT4"/>
<dbReference type="KEGG" id="psai:C3B54_11675"/>
<evidence type="ECO:0000313" key="6">
    <source>
        <dbReference type="EMBL" id="AVG23657.1"/>
    </source>
</evidence>
<feature type="domain" description="Carbohydrate kinase FGGY N-terminal" evidence="4">
    <location>
        <begin position="8"/>
        <end position="245"/>
    </location>
</feature>
<comment type="similarity">
    <text evidence="1">Belongs to the FGGY kinase family.</text>
</comment>
<evidence type="ECO:0000259" key="5">
    <source>
        <dbReference type="Pfam" id="PF02782"/>
    </source>
</evidence>
<keyword evidence="3 6" id="KW-0418">Kinase</keyword>
<protein>
    <submittedName>
        <fullName evidence="6">D-xyulokinase family enzyme</fullName>
    </submittedName>
</protein>
<dbReference type="Proteomes" id="UP000243077">
    <property type="component" value="Chromosome"/>
</dbReference>
<feature type="domain" description="Carbohydrate kinase FGGY C-terminal" evidence="5">
    <location>
        <begin position="330"/>
        <end position="433"/>
    </location>
</feature>
<dbReference type="GO" id="GO:0016301">
    <property type="term" value="F:kinase activity"/>
    <property type="evidence" value="ECO:0007669"/>
    <property type="project" value="UniProtKB-KW"/>
</dbReference>
<dbReference type="InterPro" id="IPR000577">
    <property type="entry name" value="Carb_kinase_FGGY"/>
</dbReference>
<dbReference type="InterPro" id="IPR018485">
    <property type="entry name" value="FGGY_C"/>
</dbReference>
<evidence type="ECO:0000256" key="3">
    <source>
        <dbReference type="ARBA" id="ARBA00022777"/>
    </source>
</evidence>
<accession>A0A2L2BPT4</accession>
<evidence type="ECO:0000259" key="4">
    <source>
        <dbReference type="Pfam" id="PF00370"/>
    </source>
</evidence>
<reference evidence="6 7" key="1">
    <citation type="submission" date="2018-02" db="EMBL/GenBank/DDBJ databases">
        <title>Complete genome of the streamlined marine actinobacterium Pontimonas salivibrio CL-TW6 adapted to coastal planktonic lifestype.</title>
        <authorList>
            <person name="Cho B.C."/>
            <person name="Hardies S.C."/>
            <person name="Jang G.I."/>
            <person name="Hwang C.Y."/>
        </authorList>
    </citation>
    <scope>NUCLEOTIDE SEQUENCE [LARGE SCALE GENOMIC DNA]</scope>
    <source>
        <strain evidence="6 7">CL-TW6</strain>
    </source>
</reference>
<organism evidence="6 7">
    <name type="scientific">Pontimonas salivibrio</name>
    <dbReference type="NCBI Taxonomy" id="1159327"/>
    <lineage>
        <taxon>Bacteria</taxon>
        <taxon>Bacillati</taxon>
        <taxon>Actinomycetota</taxon>
        <taxon>Actinomycetes</taxon>
        <taxon>Micrococcales</taxon>
        <taxon>Microbacteriaceae</taxon>
        <taxon>Pontimonas</taxon>
    </lineage>
</organism>
<evidence type="ECO:0000313" key="7">
    <source>
        <dbReference type="Proteomes" id="UP000243077"/>
    </source>
</evidence>
<evidence type="ECO:0000256" key="2">
    <source>
        <dbReference type="ARBA" id="ARBA00022679"/>
    </source>
</evidence>
<dbReference type="PIRSF" id="PIRSF000538">
    <property type="entry name" value="GlpK"/>
    <property type="match status" value="1"/>
</dbReference>
<dbReference type="EMBL" id="CP026923">
    <property type="protein sequence ID" value="AVG23657.1"/>
    <property type="molecule type" value="Genomic_DNA"/>
</dbReference>
<proteinExistence type="inferred from homology"/>
<dbReference type="InterPro" id="IPR050406">
    <property type="entry name" value="FGGY_Carb_Kinase"/>
</dbReference>
<keyword evidence="7" id="KW-1185">Reference proteome</keyword>
<gene>
    <name evidence="6" type="ORF">C3B54_11675</name>
</gene>
<dbReference type="Pfam" id="PF02782">
    <property type="entry name" value="FGGY_C"/>
    <property type="match status" value="1"/>
</dbReference>
<dbReference type="PANTHER" id="PTHR43095">
    <property type="entry name" value="SUGAR KINASE"/>
    <property type="match status" value="1"/>
</dbReference>
<sequence>MVSDATAWIGIDLGTQSVKVSAIDSDGAPLAHATKPLSSMRNGAHHEQSAEDWWSATAACLREVVSALPAGHPVGGIATCATSGTLVVAHRHDGTVTTPAIMYDDRRAADFTEEVNVVGREVWSRLGYLMQDSWALPAMVWRQHTNPLSSSEIFLTQADVISWRLAGKPVASDTSHTLKSGFDLDHGRWPEEVFSALGIPASSVNTVVEPGTVIGVVGAMAAEGTGLAVGTPIVAGMTDGSAAQIAAGAVAPGSWNSVLGTTLVLKGSSATRQEDPTGAIYCHLAPFGSGWWPGGASNIGARAITEELSGATPHDLQIIPEKLKDTAVSYPLIGTGERFPFVSAEATGFTLGKDTTPTDPQGRFMEIALGVALIERLAFDAVEHAGYPVNGALSFTGGGSTNPTWRQLRATALSREVRIPRNSEGSVGMAILARAGVEARSSEDFGHIVEEMVNLEDTVTPDLTLQDVLQPKYLLLIDELDRRGWIGTALAQFARENTR</sequence>
<dbReference type="GO" id="GO:0005975">
    <property type="term" value="P:carbohydrate metabolic process"/>
    <property type="evidence" value="ECO:0007669"/>
    <property type="project" value="InterPro"/>
</dbReference>
<keyword evidence="2" id="KW-0808">Transferase</keyword>
<dbReference type="SUPFAM" id="SSF53067">
    <property type="entry name" value="Actin-like ATPase domain"/>
    <property type="match status" value="2"/>
</dbReference>
<dbReference type="Gene3D" id="3.30.420.40">
    <property type="match status" value="2"/>
</dbReference>
<dbReference type="CDD" id="cd07783">
    <property type="entry name" value="ASKHA_NBD_FGGY_SePSK_AtXK1-like"/>
    <property type="match status" value="1"/>
</dbReference>
<dbReference type="InterPro" id="IPR043129">
    <property type="entry name" value="ATPase_NBD"/>
</dbReference>
<name>A0A2L2BPT4_9MICO</name>
<evidence type="ECO:0000256" key="1">
    <source>
        <dbReference type="ARBA" id="ARBA00009156"/>
    </source>
</evidence>